<comment type="caution">
    <text evidence="1">The sequence shown here is derived from an EMBL/GenBank/DDBJ whole genome shotgun (WGS) entry which is preliminary data.</text>
</comment>
<evidence type="ECO:0000313" key="1">
    <source>
        <dbReference type="EMBL" id="KAF9673696.1"/>
    </source>
</evidence>
<evidence type="ECO:0000313" key="2">
    <source>
        <dbReference type="Proteomes" id="UP000657918"/>
    </source>
</evidence>
<dbReference type="AlphaFoldDB" id="A0A835JR28"/>
<sequence length="77" mass="9001">MLEDFNNSKRLITRDIIISGVNTFSHDVNSLARRDKRSLLGSMADLGRLTKMMRTRKNPRLKRKLIRMHNHSVVPEL</sequence>
<organism evidence="1 2">
    <name type="scientific">Salix dunnii</name>
    <dbReference type="NCBI Taxonomy" id="1413687"/>
    <lineage>
        <taxon>Eukaryota</taxon>
        <taxon>Viridiplantae</taxon>
        <taxon>Streptophyta</taxon>
        <taxon>Embryophyta</taxon>
        <taxon>Tracheophyta</taxon>
        <taxon>Spermatophyta</taxon>
        <taxon>Magnoliopsida</taxon>
        <taxon>eudicotyledons</taxon>
        <taxon>Gunneridae</taxon>
        <taxon>Pentapetalae</taxon>
        <taxon>rosids</taxon>
        <taxon>fabids</taxon>
        <taxon>Malpighiales</taxon>
        <taxon>Salicaceae</taxon>
        <taxon>Saliceae</taxon>
        <taxon>Salix</taxon>
    </lineage>
</organism>
<dbReference type="Proteomes" id="UP000657918">
    <property type="component" value="Unassembled WGS sequence"/>
</dbReference>
<accession>A0A835JR28</accession>
<dbReference type="EMBL" id="JADGMS010000010">
    <property type="protein sequence ID" value="KAF9673696.1"/>
    <property type="molecule type" value="Genomic_DNA"/>
</dbReference>
<protein>
    <submittedName>
        <fullName evidence="1">Uncharacterized protein</fullName>
    </submittedName>
</protein>
<gene>
    <name evidence="1" type="ORF">SADUNF_Sadunf10G0051100</name>
</gene>
<name>A0A835JR28_9ROSI</name>
<keyword evidence="2" id="KW-1185">Reference proteome</keyword>
<reference evidence="1 2" key="1">
    <citation type="submission" date="2020-10" db="EMBL/GenBank/DDBJ databases">
        <title>Plant Genome Project.</title>
        <authorList>
            <person name="Zhang R.-G."/>
        </authorList>
    </citation>
    <scope>NUCLEOTIDE SEQUENCE [LARGE SCALE GENOMIC DNA]</scope>
    <source>
        <strain evidence="1">FAFU-HL-1</strain>
        <tissue evidence="1">Leaf</tissue>
    </source>
</reference>
<proteinExistence type="predicted"/>